<dbReference type="EMBL" id="KR215599">
    <property type="protein sequence ID" value="AMS37130.1"/>
    <property type="molecule type" value="mRNA"/>
</dbReference>
<evidence type="ECO:0000259" key="1">
    <source>
        <dbReference type="PROSITE" id="PS50848"/>
    </source>
</evidence>
<feature type="non-terminal residue" evidence="2">
    <location>
        <position position="385"/>
    </location>
</feature>
<evidence type="ECO:0000313" key="2">
    <source>
        <dbReference type="EMBL" id="AMS37130.1"/>
    </source>
</evidence>
<dbReference type="InterPro" id="IPR002913">
    <property type="entry name" value="START_lipid-bd_dom"/>
</dbReference>
<feature type="non-terminal residue" evidence="2">
    <location>
        <position position="1"/>
    </location>
</feature>
<dbReference type="PANTHER" id="PTHR45950">
    <property type="entry name" value="HOMEOBOX-LEUCINE ZIPPER PROTEIN ATHB-14"/>
    <property type="match status" value="1"/>
</dbReference>
<accession>A0A1B0VEN4</accession>
<proteinExistence type="evidence at transcript level"/>
<dbReference type="AlphaFoldDB" id="A0A1B0VEN4"/>
<dbReference type="GO" id="GO:0003677">
    <property type="term" value="F:DNA binding"/>
    <property type="evidence" value="ECO:0007669"/>
    <property type="project" value="UniProtKB-KW"/>
</dbReference>
<name>A0A1B0VEN4_OSMRE</name>
<protein>
    <submittedName>
        <fullName evidence="2">Class III homeodomain-leucine zipper protein 3A</fullName>
    </submittedName>
</protein>
<feature type="domain" description="START" evidence="1">
    <location>
        <begin position="19"/>
        <end position="165"/>
    </location>
</feature>
<organism evidence="2">
    <name type="scientific">Osmunda regalis</name>
    <name type="common">Royal fern</name>
    <dbReference type="NCBI Taxonomy" id="3285"/>
    <lineage>
        <taxon>Eukaryota</taxon>
        <taxon>Viridiplantae</taxon>
        <taxon>Streptophyta</taxon>
        <taxon>Embryophyta</taxon>
        <taxon>Tracheophyta</taxon>
        <taxon>Polypodiopsida</taxon>
        <taxon>Polypodiidae</taxon>
        <taxon>Osmundales</taxon>
        <taxon>Osmundaceae</taxon>
        <taxon>Osmunda</taxon>
    </lineage>
</organism>
<dbReference type="GO" id="GO:0008289">
    <property type="term" value="F:lipid binding"/>
    <property type="evidence" value="ECO:0007669"/>
    <property type="project" value="InterPro"/>
</dbReference>
<sequence>PGPDSIGAVAISHSCGGVAARACGLVGLEPIKVAEIVKSRHHWLQDCRHAEILATFNADRGGLVELVHTQMYAPTTLAPPRDFCTLRYTCCMEDGSLAICERSLAATQGEQASPPTPGFVRTEMLPSGYLIRPHENGGSMVFVVDNLNFESGSIPGVLRPLYESATIFVQKMTYRVLCHLQCIAREMVGGISAANQQATSLRGFSRRLVRGFNSAVNCLTDDGWISILSDRPGTVSVCMNPSPNCRRIGQFDSLSSISPVGGGIICAKASILLQGVAPASFVRFMQEHRTAWTELDGGSCQVTTSRTSTSSALRGGKYSSVQVLQPAVGQDEILEVVRLEGQRPLKGDNAGRHETFLLQLCSGIDETSVGGYAQLIFAPIDASVP</sequence>
<dbReference type="Gene3D" id="3.30.530.20">
    <property type="match status" value="1"/>
</dbReference>
<dbReference type="PANTHER" id="PTHR45950:SF7">
    <property type="entry name" value="HOMEOBOX-LEUCINE ZIPPER PROTEIN ATHB-14"/>
    <property type="match status" value="1"/>
</dbReference>
<dbReference type="PROSITE" id="PS50848">
    <property type="entry name" value="START"/>
    <property type="match status" value="1"/>
</dbReference>
<dbReference type="SUPFAM" id="SSF55961">
    <property type="entry name" value="Bet v1-like"/>
    <property type="match status" value="1"/>
</dbReference>
<keyword evidence="2" id="KW-0238">DNA-binding</keyword>
<reference evidence="2" key="1">
    <citation type="journal article" date="2016" name="New Phytol.">
        <title>Challenging the paradigms of leaf evolution: Class III HD-Zips in ferns and lycophytes.</title>
        <authorList>
            <person name="Vasco A."/>
            <person name="Smalls T.L."/>
            <person name="Graham S.W."/>
            <person name="Cooper E.D."/>
            <person name="Wong G.K."/>
            <person name="Stevenson D.W."/>
            <person name="Moran R.C."/>
            <person name="Ambrose B.A."/>
        </authorList>
    </citation>
    <scope>NUCLEOTIDE SEQUENCE</scope>
</reference>
<dbReference type="InterPro" id="IPR023393">
    <property type="entry name" value="START-like_dom_sf"/>
</dbReference>
<dbReference type="GO" id="GO:0003700">
    <property type="term" value="F:DNA-binding transcription factor activity"/>
    <property type="evidence" value="ECO:0007669"/>
    <property type="project" value="InterPro"/>
</dbReference>
<gene>
    <name evidence="2" type="primary">C3HDZip</name>
</gene>
<keyword evidence="2" id="KW-0371">Homeobox</keyword>
<dbReference type="InterPro" id="IPR044830">
    <property type="entry name" value="HD-Zip_III"/>
</dbReference>
<dbReference type="SMART" id="SM00234">
    <property type="entry name" value="START"/>
    <property type="match status" value="1"/>
</dbReference>
<dbReference type="Pfam" id="PF01852">
    <property type="entry name" value="START"/>
    <property type="match status" value="1"/>
</dbReference>